<sequence length="206" mass="22933">MADSSINLPSNVAYQYLEETYGLASADGIEFPLPGSSITSPPPGKGGVYLKSLDVGLRLPLIDFQEEVLRKEVCSIHMLSPNVVNKVVVFEMICRANGVLPDYFVFKYFFRFCCTCDKCTFSIRQGGHTLIPDGKTPKNWQDKWLWVNHGLAGSGRYHANSFTNLTPKLFPHNQSVAGLLKNIQVTPEDYSKVLLAGVGMSPSWRR</sequence>
<evidence type="ECO:0000313" key="3">
    <source>
        <dbReference type="Proteomes" id="UP001177003"/>
    </source>
</evidence>
<evidence type="ECO:0000313" key="2">
    <source>
        <dbReference type="EMBL" id="CAI9286500.1"/>
    </source>
</evidence>
<feature type="domain" description="Transposase (putative) gypsy type" evidence="1">
    <location>
        <begin position="50"/>
        <end position="113"/>
    </location>
</feature>
<gene>
    <name evidence="2" type="ORF">LSALG_LOCUS25917</name>
</gene>
<keyword evidence="3" id="KW-1185">Reference proteome</keyword>
<reference evidence="2" key="1">
    <citation type="submission" date="2023-04" db="EMBL/GenBank/DDBJ databases">
        <authorList>
            <person name="Vijverberg K."/>
            <person name="Xiong W."/>
            <person name="Schranz E."/>
        </authorList>
    </citation>
    <scope>NUCLEOTIDE SEQUENCE</scope>
</reference>
<proteinExistence type="predicted"/>
<organism evidence="2 3">
    <name type="scientific">Lactuca saligna</name>
    <name type="common">Willowleaf lettuce</name>
    <dbReference type="NCBI Taxonomy" id="75948"/>
    <lineage>
        <taxon>Eukaryota</taxon>
        <taxon>Viridiplantae</taxon>
        <taxon>Streptophyta</taxon>
        <taxon>Embryophyta</taxon>
        <taxon>Tracheophyta</taxon>
        <taxon>Spermatophyta</taxon>
        <taxon>Magnoliopsida</taxon>
        <taxon>eudicotyledons</taxon>
        <taxon>Gunneridae</taxon>
        <taxon>Pentapetalae</taxon>
        <taxon>asterids</taxon>
        <taxon>campanulids</taxon>
        <taxon>Asterales</taxon>
        <taxon>Asteraceae</taxon>
        <taxon>Cichorioideae</taxon>
        <taxon>Cichorieae</taxon>
        <taxon>Lactucinae</taxon>
        <taxon>Lactuca</taxon>
    </lineage>
</organism>
<protein>
    <recommendedName>
        <fullName evidence="1">Transposase (putative) gypsy type domain-containing protein</fullName>
    </recommendedName>
</protein>
<accession>A0AA35Z608</accession>
<name>A0AA35Z608_LACSI</name>
<dbReference type="Proteomes" id="UP001177003">
    <property type="component" value="Chromosome 5"/>
</dbReference>
<dbReference type="Pfam" id="PF04195">
    <property type="entry name" value="Transposase_28"/>
    <property type="match status" value="1"/>
</dbReference>
<dbReference type="EMBL" id="OX465081">
    <property type="protein sequence ID" value="CAI9286500.1"/>
    <property type="molecule type" value="Genomic_DNA"/>
</dbReference>
<dbReference type="AlphaFoldDB" id="A0AA35Z608"/>
<dbReference type="InterPro" id="IPR007321">
    <property type="entry name" value="Transposase_28"/>
</dbReference>
<evidence type="ECO:0000259" key="1">
    <source>
        <dbReference type="Pfam" id="PF04195"/>
    </source>
</evidence>